<evidence type="ECO:0000313" key="2">
    <source>
        <dbReference type="EMBL" id="RHF69989.1"/>
    </source>
</evidence>
<dbReference type="RefSeq" id="WP_005886443.1">
    <property type="nucleotide sequence ID" value="NZ_JAQEHD010000005.1"/>
</dbReference>
<dbReference type="SUPFAM" id="SSF53067">
    <property type="entry name" value="Actin-like ATPase domain"/>
    <property type="match status" value="1"/>
</dbReference>
<name>A0A414PN37_FUSMR</name>
<dbReference type="Gene3D" id="1.10.10.10">
    <property type="entry name" value="Winged helix-like DNA-binding domain superfamily/Winged helix DNA-binding domain"/>
    <property type="match status" value="1"/>
</dbReference>
<dbReference type="SUPFAM" id="SSF46785">
    <property type="entry name" value="Winged helix' DNA-binding domain"/>
    <property type="match status" value="1"/>
</dbReference>
<dbReference type="EMBL" id="QRHL01000033">
    <property type="protein sequence ID" value="RHF69989.1"/>
    <property type="molecule type" value="Genomic_DNA"/>
</dbReference>
<dbReference type="InterPro" id="IPR036388">
    <property type="entry name" value="WH-like_DNA-bd_sf"/>
</dbReference>
<dbReference type="PANTHER" id="PTHR18964:SF149">
    <property type="entry name" value="BIFUNCTIONAL UDP-N-ACETYLGLUCOSAMINE 2-EPIMERASE_N-ACETYLMANNOSAMINE KINASE"/>
    <property type="match status" value="1"/>
</dbReference>
<dbReference type="InterPro" id="IPR000600">
    <property type="entry name" value="ROK"/>
</dbReference>
<comment type="similarity">
    <text evidence="1">Belongs to the ROK (NagC/XylR) family.</text>
</comment>
<dbReference type="InterPro" id="IPR043129">
    <property type="entry name" value="ATPase_NBD"/>
</dbReference>
<dbReference type="GeneID" id="62764509"/>
<dbReference type="Pfam" id="PF00480">
    <property type="entry name" value="ROK"/>
    <property type="match status" value="1"/>
</dbReference>
<gene>
    <name evidence="2" type="ORF">DW663_11720</name>
</gene>
<dbReference type="Proteomes" id="UP000284676">
    <property type="component" value="Unassembled WGS sequence"/>
</dbReference>
<sequence length="382" mass="44605">MRKDNKEKILYYIFVNKKATRNELTKFLNISKMGVSKLVTNLIERKLIFEDEVVEKNSVGKKERYLKINREIIKNILTIYFGLDKVVLSLMDVDGNEKKGFNLLVEENISILKATKKIIRDILSENEVMLISIGMNGIVDSEKGIAKISTYYHWKNINLKEIFEEEFGISVFLENGVNMIAYSQIEEHQNESFAILNIENGVGSTIVRYDREKNQINLETKEIGHIPFDFSENSLICVCGNKGCVETIMANWRIEEKIKKNYGLDLTYEEILKKANKNEKMFRKEIMDMITPLSSLILWLDILGGVEKIIITGKITYLEDFFWKELRRVIKNNLLIKEKEIEIIKREYSENIILKGALRYGIDNFINSKYFKSIMKESEKVE</sequence>
<proteinExistence type="inferred from homology"/>
<comment type="caution">
    <text evidence="2">The sequence shown here is derived from an EMBL/GenBank/DDBJ whole genome shotgun (WGS) entry which is preliminary data.</text>
</comment>
<organism evidence="2 3">
    <name type="scientific">Fusobacterium mortiferum</name>
    <dbReference type="NCBI Taxonomy" id="850"/>
    <lineage>
        <taxon>Bacteria</taxon>
        <taxon>Fusobacteriati</taxon>
        <taxon>Fusobacteriota</taxon>
        <taxon>Fusobacteriia</taxon>
        <taxon>Fusobacteriales</taxon>
        <taxon>Fusobacteriaceae</taxon>
        <taxon>Fusobacterium</taxon>
    </lineage>
</organism>
<reference evidence="2 3" key="1">
    <citation type="submission" date="2018-08" db="EMBL/GenBank/DDBJ databases">
        <title>A genome reference for cultivated species of the human gut microbiota.</title>
        <authorList>
            <person name="Zou Y."/>
            <person name="Xue W."/>
            <person name="Luo G."/>
        </authorList>
    </citation>
    <scope>NUCLEOTIDE SEQUENCE [LARGE SCALE GENOMIC DNA]</scope>
    <source>
        <strain evidence="2 3">AM25-1</strain>
    </source>
</reference>
<dbReference type="PANTHER" id="PTHR18964">
    <property type="entry name" value="ROK (REPRESSOR, ORF, KINASE) FAMILY"/>
    <property type="match status" value="1"/>
</dbReference>
<evidence type="ECO:0000313" key="3">
    <source>
        <dbReference type="Proteomes" id="UP000284676"/>
    </source>
</evidence>
<protein>
    <submittedName>
        <fullName evidence="2">ROK family transcriptional regulator</fullName>
    </submittedName>
</protein>
<dbReference type="Gene3D" id="3.30.420.40">
    <property type="match status" value="2"/>
</dbReference>
<accession>A0A414PN37</accession>
<dbReference type="AlphaFoldDB" id="A0A414PN37"/>
<dbReference type="InterPro" id="IPR036390">
    <property type="entry name" value="WH_DNA-bd_sf"/>
</dbReference>
<evidence type="ECO:0000256" key="1">
    <source>
        <dbReference type="ARBA" id="ARBA00006479"/>
    </source>
</evidence>